<accession>A0AAV8XF94</accession>
<evidence type="ECO:0000313" key="2">
    <source>
        <dbReference type="Proteomes" id="UP001162162"/>
    </source>
</evidence>
<proteinExistence type="predicted"/>
<evidence type="ECO:0000313" key="1">
    <source>
        <dbReference type="EMBL" id="KAJ8937621.1"/>
    </source>
</evidence>
<dbReference type="Proteomes" id="UP001162162">
    <property type="component" value="Unassembled WGS sequence"/>
</dbReference>
<protein>
    <submittedName>
        <fullName evidence="1">Uncharacterized protein</fullName>
    </submittedName>
</protein>
<reference evidence="1" key="1">
    <citation type="journal article" date="2023" name="Insect Mol. Biol.">
        <title>Genome sequencing provides insights into the evolution of gene families encoding plant cell wall-degrading enzymes in longhorned beetles.</title>
        <authorList>
            <person name="Shin N.R."/>
            <person name="Okamura Y."/>
            <person name="Kirsch R."/>
            <person name="Pauchet Y."/>
        </authorList>
    </citation>
    <scope>NUCLEOTIDE SEQUENCE</scope>
    <source>
        <strain evidence="1">AMC_N1</strain>
    </source>
</reference>
<name>A0AAV8XF94_9CUCU</name>
<keyword evidence="2" id="KW-1185">Reference proteome</keyword>
<dbReference type="EMBL" id="JAPWTK010000636">
    <property type="protein sequence ID" value="KAJ8937621.1"/>
    <property type="molecule type" value="Genomic_DNA"/>
</dbReference>
<sequence length="99" mass="11200">MLVDEVKRQLIISKSKALLALAEMGQQIKDIAKSLRIPIITLKLKENTPSLDGTINFYEIINSGNNLPEHVDDLGEIFQMIRFSCRFQVAPLVYQKGLN</sequence>
<organism evidence="1 2">
    <name type="scientific">Aromia moschata</name>
    <dbReference type="NCBI Taxonomy" id="1265417"/>
    <lineage>
        <taxon>Eukaryota</taxon>
        <taxon>Metazoa</taxon>
        <taxon>Ecdysozoa</taxon>
        <taxon>Arthropoda</taxon>
        <taxon>Hexapoda</taxon>
        <taxon>Insecta</taxon>
        <taxon>Pterygota</taxon>
        <taxon>Neoptera</taxon>
        <taxon>Endopterygota</taxon>
        <taxon>Coleoptera</taxon>
        <taxon>Polyphaga</taxon>
        <taxon>Cucujiformia</taxon>
        <taxon>Chrysomeloidea</taxon>
        <taxon>Cerambycidae</taxon>
        <taxon>Cerambycinae</taxon>
        <taxon>Callichromatini</taxon>
        <taxon>Aromia</taxon>
    </lineage>
</organism>
<dbReference type="AlphaFoldDB" id="A0AAV8XF94"/>
<comment type="caution">
    <text evidence="1">The sequence shown here is derived from an EMBL/GenBank/DDBJ whole genome shotgun (WGS) entry which is preliminary data.</text>
</comment>
<gene>
    <name evidence="1" type="ORF">NQ318_003738</name>
</gene>